<keyword evidence="3 4" id="KW-0687">Ribonucleoprotein</keyword>
<dbReference type="Gene3D" id="3.90.930.12">
    <property type="entry name" value="Ribosomal protein L6, alpha-beta domain"/>
    <property type="match status" value="2"/>
</dbReference>
<dbReference type="AlphaFoldDB" id="A0A5E8C508"/>
<evidence type="ECO:0000256" key="1">
    <source>
        <dbReference type="ARBA" id="ARBA00009356"/>
    </source>
</evidence>
<evidence type="ECO:0000256" key="3">
    <source>
        <dbReference type="ARBA" id="ARBA00023274"/>
    </source>
</evidence>
<dbReference type="InterPro" id="IPR000702">
    <property type="entry name" value="Ribosomal_uL6-like"/>
</dbReference>
<name>A0A5E8C508_9ASCO</name>
<dbReference type="InterPro" id="IPR020040">
    <property type="entry name" value="Ribosomal_uL6_a/b-dom"/>
</dbReference>
<evidence type="ECO:0000256" key="4">
    <source>
        <dbReference type="RuleBase" id="RU003869"/>
    </source>
</evidence>
<keyword evidence="7" id="KW-1185">Reference proteome</keyword>
<protein>
    <recommendedName>
        <fullName evidence="5">Large ribosomal subunit protein uL6 alpha-beta domain-containing protein</fullName>
    </recommendedName>
</protein>
<dbReference type="GeneID" id="43584229"/>
<gene>
    <name evidence="6" type="ORF">SAPINGB_P005415</name>
</gene>
<reference evidence="6 7" key="1">
    <citation type="submission" date="2019-09" db="EMBL/GenBank/DDBJ databases">
        <authorList>
            <person name="Brejova B."/>
        </authorList>
    </citation>
    <scope>NUCLEOTIDE SEQUENCE [LARGE SCALE GENOMIC DNA]</scope>
</reference>
<evidence type="ECO:0000259" key="5">
    <source>
        <dbReference type="Pfam" id="PF00347"/>
    </source>
</evidence>
<sequence length="274" mass="30284">MSFTRSAGMSFAQQGIFSLRPAVVSSSSRILLQRSAAPAVAFFSTSPVARSNIGSSPITIPETVKVVVSDKQIDEISRLRMEINSKRRGKPVINLTQQALVKGPRGELTIDLADFVKLDIEDLHHSDSPESAGDALKKVTVRVRDEKDKPQRSMWGTTRSLLNNGIIGVTEGHIAIIKFVGTGFRASLEKDAAQNNREYISLKVGYCVPIRVDIPEGIKIQLPLPHRMIIEGNDKQQVKLLAAEIRKHRKPEPYKGKGIFVDGETIKLKARKIK</sequence>
<dbReference type="Pfam" id="PF00347">
    <property type="entry name" value="Ribosomal_L6"/>
    <property type="match status" value="1"/>
</dbReference>
<dbReference type="GO" id="GO:0003735">
    <property type="term" value="F:structural constituent of ribosome"/>
    <property type="evidence" value="ECO:0007669"/>
    <property type="project" value="InterPro"/>
</dbReference>
<evidence type="ECO:0000313" key="6">
    <source>
        <dbReference type="EMBL" id="VVT56928.1"/>
    </source>
</evidence>
<dbReference type="InterPro" id="IPR002358">
    <property type="entry name" value="Ribosomal_uL6_CS"/>
</dbReference>
<dbReference type="PANTHER" id="PTHR11655:SF14">
    <property type="entry name" value="LARGE RIBOSOMAL SUBUNIT PROTEIN UL6M"/>
    <property type="match status" value="1"/>
</dbReference>
<evidence type="ECO:0000256" key="2">
    <source>
        <dbReference type="ARBA" id="ARBA00022980"/>
    </source>
</evidence>
<evidence type="ECO:0000313" key="7">
    <source>
        <dbReference type="Proteomes" id="UP000398389"/>
    </source>
</evidence>
<dbReference type="InterPro" id="IPR019906">
    <property type="entry name" value="Ribosomal_uL6_bac-type"/>
</dbReference>
<dbReference type="Proteomes" id="UP000398389">
    <property type="component" value="Unassembled WGS sequence"/>
</dbReference>
<dbReference type="PANTHER" id="PTHR11655">
    <property type="entry name" value="60S/50S RIBOSOMAL PROTEIN L6/L9"/>
    <property type="match status" value="1"/>
</dbReference>
<dbReference type="EMBL" id="CABVLU010000004">
    <property type="protein sequence ID" value="VVT56928.1"/>
    <property type="molecule type" value="Genomic_DNA"/>
</dbReference>
<accession>A0A5E8C508</accession>
<proteinExistence type="inferred from homology"/>
<dbReference type="OrthoDB" id="540873at2759"/>
<keyword evidence="2 4" id="KW-0689">Ribosomal protein</keyword>
<dbReference type="GO" id="GO:0005762">
    <property type="term" value="C:mitochondrial large ribosomal subunit"/>
    <property type="evidence" value="ECO:0007669"/>
    <property type="project" value="TreeGrafter"/>
</dbReference>
<dbReference type="GO" id="GO:0006412">
    <property type="term" value="P:translation"/>
    <property type="evidence" value="ECO:0007669"/>
    <property type="project" value="InterPro"/>
</dbReference>
<dbReference type="InterPro" id="IPR036789">
    <property type="entry name" value="Ribosomal_uL6-like_a/b-dom_sf"/>
</dbReference>
<dbReference type="PROSITE" id="PS00525">
    <property type="entry name" value="RIBOSOMAL_L6_1"/>
    <property type="match status" value="1"/>
</dbReference>
<organism evidence="6 7">
    <name type="scientific">Magnusiomyces paraingens</name>
    <dbReference type="NCBI Taxonomy" id="2606893"/>
    <lineage>
        <taxon>Eukaryota</taxon>
        <taxon>Fungi</taxon>
        <taxon>Dikarya</taxon>
        <taxon>Ascomycota</taxon>
        <taxon>Saccharomycotina</taxon>
        <taxon>Dipodascomycetes</taxon>
        <taxon>Dipodascales</taxon>
        <taxon>Dipodascaceae</taxon>
        <taxon>Magnusiomyces</taxon>
    </lineage>
</organism>
<dbReference type="PRINTS" id="PR00059">
    <property type="entry name" value="RIBOSOMALL6"/>
</dbReference>
<comment type="similarity">
    <text evidence="1 4">Belongs to the universal ribosomal protein uL6 family.</text>
</comment>
<dbReference type="RefSeq" id="XP_031856020.1">
    <property type="nucleotide sequence ID" value="XM_032000129.1"/>
</dbReference>
<dbReference type="GO" id="GO:0019843">
    <property type="term" value="F:rRNA binding"/>
    <property type="evidence" value="ECO:0007669"/>
    <property type="project" value="InterPro"/>
</dbReference>
<feature type="domain" description="Large ribosomal subunit protein uL6 alpha-beta" evidence="5">
    <location>
        <begin position="193"/>
        <end position="259"/>
    </location>
</feature>
<dbReference type="SUPFAM" id="SSF56053">
    <property type="entry name" value="Ribosomal protein L6"/>
    <property type="match status" value="2"/>
</dbReference>